<feature type="compositionally biased region" description="Polar residues" evidence="1">
    <location>
        <begin position="21"/>
        <end position="32"/>
    </location>
</feature>
<feature type="transmembrane region" description="Helical" evidence="2">
    <location>
        <begin position="152"/>
        <end position="176"/>
    </location>
</feature>
<organism evidence="3 4">
    <name type="scientific">Cercospora kikuchii</name>
    <dbReference type="NCBI Taxonomy" id="84275"/>
    <lineage>
        <taxon>Eukaryota</taxon>
        <taxon>Fungi</taxon>
        <taxon>Dikarya</taxon>
        <taxon>Ascomycota</taxon>
        <taxon>Pezizomycotina</taxon>
        <taxon>Dothideomycetes</taxon>
        <taxon>Dothideomycetidae</taxon>
        <taxon>Mycosphaerellales</taxon>
        <taxon>Mycosphaerellaceae</taxon>
        <taxon>Cercospora</taxon>
    </lineage>
</organism>
<keyword evidence="2" id="KW-0812">Transmembrane</keyword>
<name>A0A9P3CQ85_9PEZI</name>
<dbReference type="OrthoDB" id="5242705at2759"/>
<feature type="region of interest" description="Disordered" evidence="1">
    <location>
        <begin position="1"/>
        <end position="40"/>
    </location>
</feature>
<dbReference type="Proteomes" id="UP000825890">
    <property type="component" value="Unassembled WGS sequence"/>
</dbReference>
<dbReference type="EMBL" id="BOLY01000006">
    <property type="protein sequence ID" value="GIZ46954.1"/>
    <property type="molecule type" value="Genomic_DNA"/>
</dbReference>
<keyword evidence="4" id="KW-1185">Reference proteome</keyword>
<gene>
    <name evidence="3" type="ORF">CKM354_001005600</name>
</gene>
<evidence type="ECO:0000313" key="3">
    <source>
        <dbReference type="EMBL" id="GIZ46954.1"/>
    </source>
</evidence>
<dbReference type="RefSeq" id="XP_044661441.1">
    <property type="nucleotide sequence ID" value="XM_044805506.1"/>
</dbReference>
<feature type="transmembrane region" description="Helical" evidence="2">
    <location>
        <begin position="98"/>
        <end position="125"/>
    </location>
</feature>
<feature type="transmembrane region" description="Helical" evidence="2">
    <location>
        <begin position="56"/>
        <end position="78"/>
    </location>
</feature>
<protein>
    <submittedName>
        <fullName evidence="3">Uncharacterized protein</fullName>
    </submittedName>
</protein>
<keyword evidence="2" id="KW-1133">Transmembrane helix</keyword>
<evidence type="ECO:0000313" key="4">
    <source>
        <dbReference type="Proteomes" id="UP000825890"/>
    </source>
</evidence>
<accession>A0A9P3CQ85</accession>
<dbReference type="Pfam" id="PF11374">
    <property type="entry name" value="DUF3176"/>
    <property type="match status" value="1"/>
</dbReference>
<reference evidence="3 4" key="1">
    <citation type="submission" date="2021-01" db="EMBL/GenBank/DDBJ databases">
        <title>Cercospora kikuchii MAFF 305040 whole genome shotgun sequence.</title>
        <authorList>
            <person name="Kashiwa T."/>
            <person name="Suzuki T."/>
        </authorList>
    </citation>
    <scope>NUCLEOTIDE SEQUENCE [LARGE SCALE GENOMIC DNA]</scope>
    <source>
        <strain evidence="3 4">MAFF 305040</strain>
    </source>
</reference>
<keyword evidence="2" id="KW-0472">Membrane</keyword>
<dbReference type="InterPro" id="IPR021514">
    <property type="entry name" value="DUF3176"/>
</dbReference>
<comment type="caution">
    <text evidence="3">The sequence shown here is derived from an EMBL/GenBank/DDBJ whole genome shotgun (WGS) entry which is preliminary data.</text>
</comment>
<dbReference type="GeneID" id="68295631"/>
<evidence type="ECO:0000256" key="1">
    <source>
        <dbReference type="SAM" id="MobiDB-lite"/>
    </source>
</evidence>
<sequence length="670" mass="74398">MPGDNQSQGDGPDQQLLPARPSSQQNQISEASSLEKDVRRKWHAPRSQTLQSSMRLWWFEVLGITTSVAALLAIFGILFACNDKPLSDWNAALRPNTIVAVLSTVSKSAMLMVVGQCIGQLKWVYFEQRPHRLRDIEIFDDASRGPLGSTMLLVHINWTALLASGGAILTLLSLAMEPFVQQVMSYDTVTFNDTSVKGSFSTARVYDTGLSATTGGRVLPNGAMTSAISRRDGAPDLVVAGAIYKGIFGNMYKAPIDCLSGNCTWTPLESLGVCSSCVDVTSMVKKNCTYEWRDWIDTLRVKNRTCLTRSPRGNAIETVETCPDAGWSATTARWNTSVMTHDPNISHRQSVLSKDGTIAIVATALFRGSNGTEQKKICQPAEIHVKEMLECTLKWCVKTYGGPLIQNGMVNDLPSGSEPLDFVELETCDGLFDRNDGFQMTTWNLTKGEDKIVESRDLRPAFRQHEIPQYACPKTDLNAMQEDEQARELGAMFQQGPNAFLVNAVNNQDIQDALKFMFQGGLDYHFKVGEDTLKLALREAHETGKCAELMERVAESMTSSIRHTPNGTLQEGTMQWTEIRIVVHWPWMVLPCAVVLFSTALLSISIVVSYEKQRTVWKSSLLASLFHGLQGWRDDELDALKLEDMERRAKEMRASLKPGLDGSIKLVKHE</sequence>
<evidence type="ECO:0000256" key="2">
    <source>
        <dbReference type="SAM" id="Phobius"/>
    </source>
</evidence>
<dbReference type="PANTHER" id="PTHR35394">
    <property type="entry name" value="DUF3176 DOMAIN-CONTAINING PROTEIN"/>
    <property type="match status" value="1"/>
</dbReference>
<proteinExistence type="predicted"/>
<dbReference type="PANTHER" id="PTHR35394:SF5">
    <property type="entry name" value="DUF3176 DOMAIN-CONTAINING PROTEIN"/>
    <property type="match status" value="1"/>
</dbReference>
<feature type="transmembrane region" description="Helical" evidence="2">
    <location>
        <begin position="585"/>
        <end position="610"/>
    </location>
</feature>
<dbReference type="AlphaFoldDB" id="A0A9P3CQ85"/>